<keyword evidence="4" id="KW-0762">Sugar transport</keyword>
<feature type="transmembrane region" description="Helical" evidence="9">
    <location>
        <begin position="86"/>
        <end position="109"/>
    </location>
</feature>
<keyword evidence="2" id="KW-0813">Transport</keyword>
<dbReference type="GO" id="GO:0015577">
    <property type="term" value="F:galactitol transmembrane transporter activity"/>
    <property type="evidence" value="ECO:0007669"/>
    <property type="project" value="InterPro"/>
</dbReference>
<dbReference type="InterPro" id="IPR013014">
    <property type="entry name" value="PTS_EIIC_2"/>
</dbReference>
<feature type="transmembrane region" description="Helical" evidence="9">
    <location>
        <begin position="328"/>
        <end position="347"/>
    </location>
</feature>
<dbReference type="Pfam" id="PF03611">
    <property type="entry name" value="EIIC-GAT"/>
    <property type="match status" value="1"/>
</dbReference>
<dbReference type="InterPro" id="IPR013853">
    <property type="entry name" value="EIIC-GAT"/>
</dbReference>
<evidence type="ECO:0000256" key="6">
    <source>
        <dbReference type="ARBA" id="ARBA00022692"/>
    </source>
</evidence>
<comment type="subcellular location">
    <subcellularLocation>
        <location evidence="1">Cell membrane</location>
        <topology evidence="1">Multi-pass membrane protein</topology>
    </subcellularLocation>
</comment>
<evidence type="ECO:0000256" key="9">
    <source>
        <dbReference type="SAM" id="Phobius"/>
    </source>
</evidence>
<dbReference type="KEGG" id="lao:AOX59_02215"/>
<dbReference type="PIRSF" id="PIRSF006304">
    <property type="entry name" value="GatC"/>
    <property type="match status" value="1"/>
</dbReference>
<feature type="transmembrane region" description="Helical" evidence="9">
    <location>
        <begin position="6"/>
        <end position="27"/>
    </location>
</feature>
<dbReference type="Proteomes" id="UP000050331">
    <property type="component" value="Chromosome"/>
</dbReference>
<feature type="transmembrane region" description="Helical" evidence="9">
    <location>
        <begin position="218"/>
        <end position="241"/>
    </location>
</feature>
<proteinExistence type="predicted"/>
<dbReference type="PANTHER" id="PTHR37324:SF2">
    <property type="entry name" value="PTS SYSTEM GALACTITOL-SPECIFIC EIIC COMPONENT"/>
    <property type="match status" value="1"/>
</dbReference>
<dbReference type="EMBL" id="CP013862">
    <property type="protein sequence ID" value="ALX47519.1"/>
    <property type="molecule type" value="Genomic_DNA"/>
</dbReference>
<dbReference type="PANTHER" id="PTHR37324">
    <property type="entry name" value="PTS SYSTEM GALACTITOL-SPECIFIC EIIC COMPONENT"/>
    <property type="match status" value="1"/>
</dbReference>
<evidence type="ECO:0000313" key="12">
    <source>
        <dbReference type="Proteomes" id="UP000050331"/>
    </source>
</evidence>
<keyword evidence="7 9" id="KW-1133">Transmembrane helix</keyword>
<dbReference type="InterPro" id="IPR004703">
    <property type="entry name" value="PTS_sugar-sp_permease"/>
</dbReference>
<evidence type="ECO:0000256" key="2">
    <source>
        <dbReference type="ARBA" id="ARBA00022448"/>
    </source>
</evidence>
<keyword evidence="12" id="KW-1185">Reference proteome</keyword>
<evidence type="ECO:0000256" key="5">
    <source>
        <dbReference type="ARBA" id="ARBA00022683"/>
    </source>
</evidence>
<keyword evidence="3" id="KW-1003">Cell membrane</keyword>
<evidence type="ECO:0000256" key="1">
    <source>
        <dbReference type="ARBA" id="ARBA00004651"/>
    </source>
</evidence>
<feature type="transmembrane region" description="Helical" evidence="9">
    <location>
        <begin position="34"/>
        <end position="52"/>
    </location>
</feature>
<feature type="transmembrane region" description="Helical" evidence="9">
    <location>
        <begin position="247"/>
        <end position="269"/>
    </location>
</feature>
<evidence type="ECO:0000256" key="7">
    <source>
        <dbReference type="ARBA" id="ARBA00022989"/>
    </source>
</evidence>
<feature type="domain" description="PTS EIIC type-2" evidence="10">
    <location>
        <begin position="4"/>
        <end position="443"/>
    </location>
</feature>
<dbReference type="RefSeq" id="WP_068441226.1">
    <property type="nucleotide sequence ID" value="NZ_CP013862.1"/>
</dbReference>
<dbReference type="OrthoDB" id="9787936at2"/>
<dbReference type="PROSITE" id="PS51104">
    <property type="entry name" value="PTS_EIIC_TYPE_2"/>
    <property type="match status" value="1"/>
</dbReference>
<feature type="transmembrane region" description="Helical" evidence="9">
    <location>
        <begin position="143"/>
        <end position="163"/>
    </location>
</feature>
<keyword evidence="8 9" id="KW-0472">Membrane</keyword>
<evidence type="ECO:0000256" key="8">
    <source>
        <dbReference type="ARBA" id="ARBA00023136"/>
    </source>
</evidence>
<dbReference type="GO" id="GO:0009401">
    <property type="term" value="P:phosphoenolpyruvate-dependent sugar phosphotransferase system"/>
    <property type="evidence" value="ECO:0007669"/>
    <property type="project" value="UniProtKB-KW"/>
</dbReference>
<dbReference type="GO" id="GO:0005886">
    <property type="term" value="C:plasma membrane"/>
    <property type="evidence" value="ECO:0007669"/>
    <property type="project" value="UniProtKB-SubCell"/>
</dbReference>
<dbReference type="AlphaFoldDB" id="A0A0U3WCJ7"/>
<gene>
    <name evidence="11" type="ORF">AOX59_02215</name>
</gene>
<protein>
    <submittedName>
        <fullName evidence="11">PTS galactitol transporter subunit IIC</fullName>
    </submittedName>
</protein>
<dbReference type="STRING" id="1472767.AOX59_02215"/>
<feature type="transmembrane region" description="Helical" evidence="9">
    <location>
        <begin position="413"/>
        <end position="433"/>
    </location>
</feature>
<evidence type="ECO:0000259" key="10">
    <source>
        <dbReference type="PROSITE" id="PS51104"/>
    </source>
</evidence>
<sequence length="443" mass="48094">MHILQWFVDLGASVMLPIIFFIFALILRTGIKKAFYSGITVGIGFVGVNLVLDLLTESLGPAAQSMVHHFGMDLQMIDVGWPAASAISYGTVLGSLAIPISIGVNTLLLTIGLTKTVNVDIWNYWHMAFTGALVYAITNDFTLGILTIGVHAMVVLLAGDLLADDVESYFGYQKMTFPHAASAPSYFLAKPMNALFDRIPKFNQIQANPETIQRRFGLFGNSTVLGALLGLLIGLLAGYGIQDTFQLAVQTAAVMLLMPKMVALLMEGLTPISEAASNRIKKRFPDRDLYIGMDSALTIGHPAVLSASLLMVPITLAMAVILPGNRVLPFGDLASLPFLFCLMVPVYRGNIIRTVITATIYIGAGLYIATWIAPLFTEMAINADFDTETNTIISSLIDGAVWTTFIFAGSGQWLGWFGIGLIGIMAFAGLLYIHKWKRKENNQ</sequence>
<evidence type="ECO:0000313" key="11">
    <source>
        <dbReference type="EMBL" id="ALX47519.1"/>
    </source>
</evidence>
<name>A0A0U3WCJ7_9BACI</name>
<keyword evidence="6 9" id="KW-0812">Transmembrane</keyword>
<accession>A0A0U3WCJ7</accession>
<keyword evidence="5" id="KW-0598">Phosphotransferase system</keyword>
<organism evidence="11 12">
    <name type="scientific">Lentibacillus amyloliquefaciens</name>
    <dbReference type="NCBI Taxonomy" id="1472767"/>
    <lineage>
        <taxon>Bacteria</taxon>
        <taxon>Bacillati</taxon>
        <taxon>Bacillota</taxon>
        <taxon>Bacilli</taxon>
        <taxon>Bacillales</taxon>
        <taxon>Bacillaceae</taxon>
        <taxon>Lentibacillus</taxon>
    </lineage>
</organism>
<feature type="transmembrane region" description="Helical" evidence="9">
    <location>
        <begin position="289"/>
        <end position="322"/>
    </location>
</feature>
<reference evidence="11 12" key="1">
    <citation type="submission" date="2016-01" db="EMBL/GenBank/DDBJ databases">
        <title>Complete genome sequence of strain Lentibacillus amyloliquefaciens LAM0015T isolated from saline sediment.</title>
        <authorList>
            <person name="Wang J.-L."/>
            <person name="He M.-X."/>
        </authorList>
    </citation>
    <scope>NUCLEOTIDE SEQUENCE [LARGE SCALE GENOMIC DNA]</scope>
    <source>
        <strain evidence="11 12">LAM0015</strain>
    </source>
</reference>
<evidence type="ECO:0000256" key="4">
    <source>
        <dbReference type="ARBA" id="ARBA00022597"/>
    </source>
</evidence>
<evidence type="ECO:0000256" key="3">
    <source>
        <dbReference type="ARBA" id="ARBA00022475"/>
    </source>
</evidence>
<feature type="transmembrane region" description="Helical" evidence="9">
    <location>
        <begin position="354"/>
        <end position="376"/>
    </location>
</feature>